<dbReference type="KEGG" id="hdh:G5B40_07345"/>
<evidence type="ECO:0000313" key="3">
    <source>
        <dbReference type="EMBL" id="QIE55287.1"/>
    </source>
</evidence>
<organism evidence="3 4">
    <name type="scientific">Pikeienuella piscinae</name>
    <dbReference type="NCBI Taxonomy" id="2748098"/>
    <lineage>
        <taxon>Bacteria</taxon>
        <taxon>Pseudomonadati</taxon>
        <taxon>Pseudomonadota</taxon>
        <taxon>Alphaproteobacteria</taxon>
        <taxon>Rhodobacterales</taxon>
        <taxon>Paracoccaceae</taxon>
        <taxon>Pikeienuella</taxon>
    </lineage>
</organism>
<dbReference type="CDD" id="cd02440">
    <property type="entry name" value="AdoMet_MTases"/>
    <property type="match status" value="1"/>
</dbReference>
<proteinExistence type="predicted"/>
<keyword evidence="1 3" id="KW-0808">Transferase</keyword>
<dbReference type="RefSeq" id="WP_165096960.1">
    <property type="nucleotide sequence ID" value="NZ_CP049056.1"/>
</dbReference>
<dbReference type="PANTHER" id="PTHR44068">
    <property type="entry name" value="ZGC:194242"/>
    <property type="match status" value="1"/>
</dbReference>
<feature type="domain" description="Methyltransferase type 11" evidence="2">
    <location>
        <begin position="73"/>
        <end position="171"/>
    </location>
</feature>
<dbReference type="EMBL" id="CP049056">
    <property type="protein sequence ID" value="QIE55287.1"/>
    <property type="molecule type" value="Genomic_DNA"/>
</dbReference>
<dbReference type="GO" id="GO:0008757">
    <property type="term" value="F:S-adenosylmethionine-dependent methyltransferase activity"/>
    <property type="evidence" value="ECO:0007669"/>
    <property type="project" value="InterPro"/>
</dbReference>
<dbReference type="GO" id="GO:0032259">
    <property type="term" value="P:methylation"/>
    <property type="evidence" value="ECO:0007669"/>
    <property type="project" value="UniProtKB-KW"/>
</dbReference>
<reference evidence="3 4" key="1">
    <citation type="submission" date="2020-02" db="EMBL/GenBank/DDBJ databases">
        <title>complete genome sequence of Rhodobacteraceae bacterium.</title>
        <authorList>
            <person name="Park J."/>
            <person name="Kim Y.-S."/>
            <person name="Kim K.-H."/>
        </authorList>
    </citation>
    <scope>NUCLEOTIDE SEQUENCE [LARGE SCALE GENOMIC DNA]</scope>
    <source>
        <strain evidence="3 4">RR4-56</strain>
    </source>
</reference>
<dbReference type="InterPro" id="IPR029063">
    <property type="entry name" value="SAM-dependent_MTases_sf"/>
</dbReference>
<protein>
    <submittedName>
        <fullName evidence="3">Methyltransferase domain-containing protein</fullName>
    </submittedName>
</protein>
<keyword evidence="4" id="KW-1185">Reference proteome</keyword>
<keyword evidence="3" id="KW-0489">Methyltransferase</keyword>
<dbReference type="Gene3D" id="3.40.50.150">
    <property type="entry name" value="Vaccinia Virus protein VP39"/>
    <property type="match status" value="1"/>
</dbReference>
<name>A0A7L5BXN4_9RHOB</name>
<evidence type="ECO:0000256" key="1">
    <source>
        <dbReference type="ARBA" id="ARBA00022679"/>
    </source>
</evidence>
<dbReference type="Proteomes" id="UP000503336">
    <property type="component" value="Chromosome"/>
</dbReference>
<dbReference type="InterPro" id="IPR050447">
    <property type="entry name" value="Erg6_SMT_methyltransf"/>
</dbReference>
<dbReference type="AlphaFoldDB" id="A0A7L5BXN4"/>
<dbReference type="PANTHER" id="PTHR44068:SF11">
    <property type="entry name" value="GERANYL DIPHOSPHATE 2-C-METHYLTRANSFERASE"/>
    <property type="match status" value="1"/>
</dbReference>
<dbReference type="SUPFAM" id="SSF53335">
    <property type="entry name" value="S-adenosyl-L-methionine-dependent methyltransferases"/>
    <property type="match status" value="1"/>
</dbReference>
<dbReference type="InterPro" id="IPR013216">
    <property type="entry name" value="Methyltransf_11"/>
</dbReference>
<gene>
    <name evidence="3" type="ORF">G5B40_07345</name>
</gene>
<accession>A0A7L5BXN4</accession>
<sequence length="282" mass="31104">MSQSSNIGAVESFYETHPISEKQIRDKLKAEGVDLSRLTEDILQSHDQDHFGGTGANDILAARADIDEGVGVLDVCSGLGGPARYLAQNYDCRVTGVDLTESRVEGARRLTALTGLDDRANFVSGDALALPFEDRRFDVVIAQEAFCHIPNKPRLVAECARVLKPGGRIAFTDILATDTTAEATRVRLTREMAFNELGSFALYRSLLEDSGCAVVQVDDLGREWTKILVDRLAMYRSLKDQTIERFGAAHFETWDRAYSFFVAQYATGELSGGRFLARRVAN</sequence>
<evidence type="ECO:0000313" key="4">
    <source>
        <dbReference type="Proteomes" id="UP000503336"/>
    </source>
</evidence>
<dbReference type="Pfam" id="PF08241">
    <property type="entry name" value="Methyltransf_11"/>
    <property type="match status" value="1"/>
</dbReference>
<evidence type="ECO:0000259" key="2">
    <source>
        <dbReference type="Pfam" id="PF08241"/>
    </source>
</evidence>